<dbReference type="RefSeq" id="WP_014933143.1">
    <property type="nucleotide sequence ID" value="NC_018604.1"/>
</dbReference>
<dbReference type="AlphaFoldDB" id="K0JIW0"/>
<keyword evidence="1" id="KW-0732">Signal</keyword>
<accession>K0JIW0</accession>
<organism evidence="2 3">
    <name type="scientific">Brachyspira pilosicoli WesB</name>
    <dbReference type="NCBI Taxonomy" id="1161918"/>
    <lineage>
        <taxon>Bacteria</taxon>
        <taxon>Pseudomonadati</taxon>
        <taxon>Spirochaetota</taxon>
        <taxon>Spirochaetia</taxon>
        <taxon>Brachyspirales</taxon>
        <taxon>Brachyspiraceae</taxon>
        <taxon>Brachyspira</taxon>
    </lineage>
</organism>
<gene>
    <name evidence="2" type="ORF">WESB_1381</name>
</gene>
<dbReference type="EMBL" id="HE793032">
    <property type="protein sequence ID" value="CCG56849.1"/>
    <property type="molecule type" value="Genomic_DNA"/>
</dbReference>
<protein>
    <recommendedName>
        <fullName evidence="4">Lipoprotein</fullName>
    </recommendedName>
</protein>
<evidence type="ECO:0000256" key="1">
    <source>
        <dbReference type="SAM" id="SignalP"/>
    </source>
</evidence>
<name>K0JIW0_BRAPL</name>
<evidence type="ECO:0000313" key="2">
    <source>
        <dbReference type="EMBL" id="CCG56849.1"/>
    </source>
</evidence>
<dbReference type="OrthoDB" id="9908435at2"/>
<dbReference type="PATRIC" id="fig|1161918.5.peg.690"/>
<evidence type="ECO:0000313" key="3">
    <source>
        <dbReference type="Proteomes" id="UP000003759"/>
    </source>
</evidence>
<proteinExistence type="predicted"/>
<dbReference type="HOGENOM" id="CLU_1955408_0_0_12"/>
<evidence type="ECO:0008006" key="4">
    <source>
        <dbReference type="Google" id="ProtNLM"/>
    </source>
</evidence>
<reference evidence="2 3" key="1">
    <citation type="journal article" date="2012" name="BMC Genomics">
        <title>Comparative genomics of Brachyspira pilosicoli strains: genome rearrangements, reductions and correlation of genetic compliment with phenotypic diversity.</title>
        <authorList>
            <person name="Mappley L.J."/>
            <person name="Black M.L."/>
            <person name="Abuoun M."/>
            <person name="Darby A.C."/>
            <person name="Woodward M.J."/>
            <person name="Parkhill J."/>
            <person name="Turner A.K."/>
            <person name="Bellgard M.I."/>
            <person name="La T."/>
            <person name="Phillips N.D."/>
            <person name="La Ragione R.M."/>
            <person name="Hampson D.J."/>
        </authorList>
    </citation>
    <scope>NUCLEOTIDE SEQUENCE [LARGE SCALE GENOMIC DNA]</scope>
    <source>
        <strain evidence="2">WesB</strain>
    </source>
</reference>
<sequence length="130" mass="14113">MKKILLIMLSIMFVVLSCKSAANPLDSKRTGKFVSKKTVSADSYLVVEVTPGGGFELYYSDTEKGDLPMDGKKNTVTGDDMRGKDPNYTFQTGVMAGSLQFISDNVLKITVTFNDGSGSLKDVLCYSTTK</sequence>
<dbReference type="PROSITE" id="PS51257">
    <property type="entry name" value="PROKAR_LIPOPROTEIN"/>
    <property type="match status" value="1"/>
</dbReference>
<dbReference type="Proteomes" id="UP000003759">
    <property type="component" value="Chromosome"/>
</dbReference>
<dbReference type="KEGG" id="bpw:WESB_1381"/>
<feature type="chain" id="PRO_5003833720" description="Lipoprotein" evidence="1">
    <location>
        <begin position="22"/>
        <end position="130"/>
    </location>
</feature>
<feature type="signal peptide" evidence="1">
    <location>
        <begin position="1"/>
        <end position="21"/>
    </location>
</feature>